<keyword evidence="1" id="KW-0472">Membrane</keyword>
<dbReference type="Proteomes" id="UP001589619">
    <property type="component" value="Unassembled WGS sequence"/>
</dbReference>
<dbReference type="EMBL" id="JBHMAG010000010">
    <property type="protein sequence ID" value="MFB9752517.1"/>
    <property type="molecule type" value="Genomic_DNA"/>
</dbReference>
<comment type="caution">
    <text evidence="2">The sequence shown here is derived from an EMBL/GenBank/DDBJ whole genome shotgun (WGS) entry which is preliminary data.</text>
</comment>
<dbReference type="SUPFAM" id="SSF48452">
    <property type="entry name" value="TPR-like"/>
    <property type="match status" value="1"/>
</dbReference>
<keyword evidence="1" id="KW-0812">Transmembrane</keyword>
<dbReference type="InterPro" id="IPR013784">
    <property type="entry name" value="Carb-bd-like_fold"/>
</dbReference>
<proteinExistence type="predicted"/>
<evidence type="ECO:0008006" key="4">
    <source>
        <dbReference type="Google" id="ProtNLM"/>
    </source>
</evidence>
<protein>
    <recommendedName>
        <fullName evidence="4">Carboxypeptidase regulatory-like domain-containing protein</fullName>
    </recommendedName>
</protein>
<keyword evidence="1" id="KW-1133">Transmembrane helix</keyword>
<evidence type="ECO:0000313" key="2">
    <source>
        <dbReference type="EMBL" id="MFB9752517.1"/>
    </source>
</evidence>
<dbReference type="Gene3D" id="1.25.40.10">
    <property type="entry name" value="Tetratricopeptide repeat domain"/>
    <property type="match status" value="1"/>
</dbReference>
<organism evidence="2 3">
    <name type="scientific">Paenibacillus hodogayensis</name>
    <dbReference type="NCBI Taxonomy" id="279208"/>
    <lineage>
        <taxon>Bacteria</taxon>
        <taxon>Bacillati</taxon>
        <taxon>Bacillota</taxon>
        <taxon>Bacilli</taxon>
        <taxon>Bacillales</taxon>
        <taxon>Paenibacillaceae</taxon>
        <taxon>Paenibacillus</taxon>
    </lineage>
</organism>
<keyword evidence="3" id="KW-1185">Reference proteome</keyword>
<accession>A0ABV5VW24</accession>
<dbReference type="InterPro" id="IPR011990">
    <property type="entry name" value="TPR-like_helical_dom_sf"/>
</dbReference>
<evidence type="ECO:0000313" key="3">
    <source>
        <dbReference type="Proteomes" id="UP001589619"/>
    </source>
</evidence>
<evidence type="ECO:0000256" key="1">
    <source>
        <dbReference type="SAM" id="Phobius"/>
    </source>
</evidence>
<sequence length="750" mass="83534">MLGWKLKIKVKQLVLSVVAIGIVIPLLTEYVAPQARLYNARKLAAAHDSLGREGILEALGGKAIVAKQRWGLIRDYMIEDAPDKVRASDFDLYIGPNFSQYQNGSQKELFSREDKIPYLEQYVGQAPVNGYLVRSAEYLAYLLQEEGETDRAVAVLEQAAKRLAGDRYETMRHELVYRAAGVRADEGRGEEAEAMLAALSLKLTGIENDLNDRIAKRRARIAVDSGKLIPVLEGLKAELARTETAVGTDGSGDSPQRQQLIRMKTHLESEAARRQSSASAVSGSVLRSDGTPIAHAGVYLRDERIVNQSVQENDPYQGMTDEHGAFRFQHVEPGNYQLYLGLDFDQISGWTWPVVRDDWIEVDGSGNVRVPVTMQRLIEQLSPVKEATIGEGDIEFQWKEVEGAAFYTVMIGTEIRNGTAGMQLRTGIPEPRLRVPAQALYDVQTGLSYETPGDWSSTDPSTLLGFTNPDSRLFWTVEAYSGSGELLTKSNGYRLDDGSVGNPPFFYVKQRSMTAADKLVQAGRFDDALAGYMRELEAEPEPVHSLRMLVRLLQAKSWVTDDKTYGEQALPYLTRLVELHPAPMYVSALRGDAYEKRDWPRYDRMLALYDRVTGLPPTPYDQSMHGTALMMQGRYAEALPVLAEAVSADRSHRFVGNYLAAVLYTEQSARNASLLAGMYPERAFGPPIRNWKNLVDDLAAEAKENPAYYARLNEVLDWHFQGEAGPLRSWLLDTGDSAMKAFVQGVMGVK</sequence>
<name>A0ABV5VW24_9BACL</name>
<gene>
    <name evidence="2" type="ORF">ACFFNY_13205</name>
</gene>
<reference evidence="2 3" key="1">
    <citation type="submission" date="2024-09" db="EMBL/GenBank/DDBJ databases">
        <authorList>
            <person name="Sun Q."/>
            <person name="Mori K."/>
        </authorList>
    </citation>
    <scope>NUCLEOTIDE SEQUENCE [LARGE SCALE GENOMIC DNA]</scope>
    <source>
        <strain evidence="2 3">JCM 12520</strain>
    </source>
</reference>
<dbReference type="RefSeq" id="WP_344903938.1">
    <property type="nucleotide sequence ID" value="NZ_BAAAYO010000001.1"/>
</dbReference>
<dbReference type="SUPFAM" id="SSF49452">
    <property type="entry name" value="Starch-binding domain-like"/>
    <property type="match status" value="1"/>
</dbReference>
<feature type="transmembrane region" description="Helical" evidence="1">
    <location>
        <begin position="12"/>
        <end position="32"/>
    </location>
</feature>